<sequence length="136" mass="14652">MVAPHPTRSCVLYGAANLYLGGRGLGLRWRSGPASKTAAAAFGENEADGPSKVDDGGKEAGANANSDDGNISDRNGEDDGQQQMLSEIEEGILDVFSDEYCNKHLVYSILELILVRLMPELAEKGVVELWEERLSL</sequence>
<proteinExistence type="predicted"/>
<comment type="caution">
    <text evidence="2">The sequence shown here is derived from an EMBL/GenBank/DDBJ whole genome shotgun (WGS) entry which is preliminary data.</text>
</comment>
<feature type="compositionally biased region" description="Basic and acidic residues" evidence="1">
    <location>
        <begin position="49"/>
        <end position="58"/>
    </location>
</feature>
<feature type="region of interest" description="Disordered" evidence="1">
    <location>
        <begin position="40"/>
        <end position="81"/>
    </location>
</feature>
<evidence type="ECO:0000256" key="1">
    <source>
        <dbReference type="SAM" id="MobiDB-lite"/>
    </source>
</evidence>
<evidence type="ECO:0000313" key="3">
    <source>
        <dbReference type="Proteomes" id="UP001055172"/>
    </source>
</evidence>
<name>A0AA37GTD6_9PEZI</name>
<evidence type="ECO:0008006" key="4">
    <source>
        <dbReference type="Google" id="ProtNLM"/>
    </source>
</evidence>
<dbReference type="EMBL" id="BPPX01000022">
    <property type="protein sequence ID" value="GJC86617.1"/>
    <property type="molecule type" value="Genomic_DNA"/>
</dbReference>
<gene>
    <name evidence="2" type="ORF">ColLi_09455</name>
</gene>
<reference evidence="2 3" key="1">
    <citation type="submission" date="2021-07" db="EMBL/GenBank/DDBJ databases">
        <title>Genome data of Colletotrichum spaethianum.</title>
        <authorList>
            <person name="Utami Y.D."/>
            <person name="Hiruma K."/>
        </authorList>
    </citation>
    <scope>NUCLEOTIDE SEQUENCE [LARGE SCALE GENOMIC DNA]</scope>
    <source>
        <strain evidence="2 3">MAFF 242679</strain>
    </source>
</reference>
<accession>A0AA37GTD6</accession>
<evidence type="ECO:0000313" key="2">
    <source>
        <dbReference type="EMBL" id="GJC86617.1"/>
    </source>
</evidence>
<keyword evidence="3" id="KW-1185">Reference proteome</keyword>
<dbReference type="AlphaFoldDB" id="A0AA37GTD6"/>
<dbReference type="Proteomes" id="UP001055172">
    <property type="component" value="Unassembled WGS sequence"/>
</dbReference>
<organism evidence="2 3">
    <name type="scientific">Colletotrichum liriopes</name>
    <dbReference type="NCBI Taxonomy" id="708192"/>
    <lineage>
        <taxon>Eukaryota</taxon>
        <taxon>Fungi</taxon>
        <taxon>Dikarya</taxon>
        <taxon>Ascomycota</taxon>
        <taxon>Pezizomycotina</taxon>
        <taxon>Sordariomycetes</taxon>
        <taxon>Hypocreomycetidae</taxon>
        <taxon>Glomerellales</taxon>
        <taxon>Glomerellaceae</taxon>
        <taxon>Colletotrichum</taxon>
        <taxon>Colletotrichum spaethianum species complex</taxon>
    </lineage>
</organism>
<protein>
    <recommendedName>
        <fullName evidence="4">PXA domain-containing protein</fullName>
    </recommendedName>
</protein>
<feature type="compositionally biased region" description="Polar residues" evidence="1">
    <location>
        <begin position="63"/>
        <end position="73"/>
    </location>
</feature>